<comment type="caution">
    <text evidence="2">The sequence shown here is derived from an EMBL/GenBank/DDBJ whole genome shotgun (WGS) entry which is preliminary data.</text>
</comment>
<gene>
    <name evidence="2" type="ORF">GALL_445400</name>
</gene>
<sequence length="105" mass="10261">MIAHSRLLLLIGLMFAFISATTCANAGSDGNRGLNGSGQTLRNGGPPNAGGAKTMSKTNLGGAEREFGKIFVNGAVNSGKLINGSLGAVGRAGAARGHSGCGGAC</sequence>
<feature type="region of interest" description="Disordered" evidence="1">
    <location>
        <begin position="34"/>
        <end position="58"/>
    </location>
</feature>
<reference evidence="2" key="1">
    <citation type="submission" date="2016-10" db="EMBL/GenBank/DDBJ databases">
        <title>Sequence of Gallionella enrichment culture.</title>
        <authorList>
            <person name="Poehlein A."/>
            <person name="Muehling M."/>
            <person name="Daniel R."/>
        </authorList>
    </citation>
    <scope>NUCLEOTIDE SEQUENCE</scope>
</reference>
<proteinExistence type="predicted"/>
<dbReference type="EMBL" id="MLJW01002725">
    <property type="protein sequence ID" value="OIQ73818.1"/>
    <property type="molecule type" value="Genomic_DNA"/>
</dbReference>
<protein>
    <submittedName>
        <fullName evidence="2">Uncharacterized protein</fullName>
    </submittedName>
</protein>
<accession>A0A1J5PRP7</accession>
<evidence type="ECO:0000256" key="1">
    <source>
        <dbReference type="SAM" id="MobiDB-lite"/>
    </source>
</evidence>
<name>A0A1J5PRP7_9ZZZZ</name>
<evidence type="ECO:0000313" key="2">
    <source>
        <dbReference type="EMBL" id="OIQ73818.1"/>
    </source>
</evidence>
<organism evidence="2">
    <name type="scientific">mine drainage metagenome</name>
    <dbReference type="NCBI Taxonomy" id="410659"/>
    <lineage>
        <taxon>unclassified sequences</taxon>
        <taxon>metagenomes</taxon>
        <taxon>ecological metagenomes</taxon>
    </lineage>
</organism>
<dbReference type="AlphaFoldDB" id="A0A1J5PRP7"/>